<name>A0ABV5JIL5_9RHOB</name>
<feature type="transmembrane region" description="Helical" evidence="2">
    <location>
        <begin position="60"/>
        <end position="78"/>
    </location>
</feature>
<keyword evidence="2" id="KW-0812">Transmembrane</keyword>
<accession>A0ABV5JIL5</accession>
<feature type="transmembrane region" description="Helical" evidence="2">
    <location>
        <begin position="7"/>
        <end position="24"/>
    </location>
</feature>
<proteinExistence type="predicted"/>
<keyword evidence="4" id="KW-1185">Reference proteome</keyword>
<keyword evidence="2" id="KW-1133">Transmembrane helix</keyword>
<comment type="caution">
    <text evidence="3">The sequence shown here is derived from an EMBL/GenBank/DDBJ whole genome shotgun (WGS) entry which is preliminary data.</text>
</comment>
<organism evidence="3 4">
    <name type="scientific">Pseudohalocynthiibacter aestuariivivens</name>
    <dbReference type="NCBI Taxonomy" id="1591409"/>
    <lineage>
        <taxon>Bacteria</taxon>
        <taxon>Pseudomonadati</taxon>
        <taxon>Pseudomonadota</taxon>
        <taxon>Alphaproteobacteria</taxon>
        <taxon>Rhodobacterales</taxon>
        <taxon>Paracoccaceae</taxon>
        <taxon>Pseudohalocynthiibacter</taxon>
    </lineage>
</organism>
<dbReference type="Proteomes" id="UP001589683">
    <property type="component" value="Unassembled WGS sequence"/>
</dbReference>
<evidence type="ECO:0000313" key="3">
    <source>
        <dbReference type="EMBL" id="MFB9233309.1"/>
    </source>
</evidence>
<dbReference type="RefSeq" id="WP_213888234.1">
    <property type="nucleotide sequence ID" value="NZ_JAGFNU010000003.1"/>
</dbReference>
<evidence type="ECO:0000256" key="1">
    <source>
        <dbReference type="SAM" id="Coils"/>
    </source>
</evidence>
<feature type="transmembrane region" description="Helical" evidence="2">
    <location>
        <begin position="30"/>
        <end position="48"/>
    </location>
</feature>
<evidence type="ECO:0000313" key="4">
    <source>
        <dbReference type="Proteomes" id="UP001589683"/>
    </source>
</evidence>
<keyword evidence="2" id="KW-0472">Membrane</keyword>
<dbReference type="EMBL" id="JBHMEA010000049">
    <property type="protein sequence ID" value="MFB9233309.1"/>
    <property type="molecule type" value="Genomic_DNA"/>
</dbReference>
<sequence length="241" mass="26595">MIAFLKSAGIILGIFIGTTILAVASPQIAFYVAIAFLILPGIALLKPIPKLWLGNRGVNFALILFVGIPVTIGAHGIVTDQREAQFAELKVTDQTAYLAALEDFDQDRWLSELKVIDPERHVVEVARIAEEEAQKQQEARAKAQAEAAATRAEECGNKNEITAYVMSQEFVKRQLRAPSTAEFPWATEISTRALGDCRYQIVAYVDAQNAFGAMLRTRYTATMLLHPVEESWSALEVNVSE</sequence>
<evidence type="ECO:0000256" key="2">
    <source>
        <dbReference type="SAM" id="Phobius"/>
    </source>
</evidence>
<evidence type="ECO:0008006" key="5">
    <source>
        <dbReference type="Google" id="ProtNLM"/>
    </source>
</evidence>
<reference evidence="3 4" key="1">
    <citation type="submission" date="2024-09" db="EMBL/GenBank/DDBJ databases">
        <authorList>
            <person name="Sun Q."/>
            <person name="Mori K."/>
        </authorList>
    </citation>
    <scope>NUCLEOTIDE SEQUENCE [LARGE SCALE GENOMIC DNA]</scope>
    <source>
        <strain evidence="3 4">CECT 8726</strain>
    </source>
</reference>
<keyword evidence="1" id="KW-0175">Coiled coil</keyword>
<gene>
    <name evidence="3" type="ORF">ACFFUT_16075</name>
</gene>
<feature type="coiled-coil region" evidence="1">
    <location>
        <begin position="126"/>
        <end position="153"/>
    </location>
</feature>
<protein>
    <recommendedName>
        <fullName evidence="5">DUF4190 domain-containing protein</fullName>
    </recommendedName>
</protein>